<evidence type="ECO:0000256" key="1">
    <source>
        <dbReference type="ARBA" id="ARBA00004167"/>
    </source>
</evidence>
<dbReference type="SMART" id="SM00369">
    <property type="entry name" value="LRR_TYP"/>
    <property type="match status" value="7"/>
</dbReference>
<evidence type="ECO:0000256" key="5">
    <source>
        <dbReference type="ARBA" id="ARBA00022729"/>
    </source>
</evidence>
<dbReference type="InterPro" id="IPR035897">
    <property type="entry name" value="Toll_tir_struct_dom_sf"/>
</dbReference>
<dbReference type="Gene3D" id="3.80.10.10">
    <property type="entry name" value="Ribonuclease Inhibitor"/>
    <property type="match status" value="3"/>
</dbReference>
<comment type="subcellular location">
    <subcellularLocation>
        <location evidence="1">Membrane</location>
        <topology evidence="1">Single-pass membrane protein</topology>
    </subcellularLocation>
</comment>
<evidence type="ECO:0000256" key="6">
    <source>
        <dbReference type="ARBA" id="ARBA00022737"/>
    </source>
</evidence>
<dbReference type="SUPFAM" id="SSF52200">
    <property type="entry name" value="Toll/Interleukin receptor TIR domain"/>
    <property type="match status" value="1"/>
</dbReference>
<dbReference type="PANTHER" id="PTHR24365">
    <property type="entry name" value="TOLL-LIKE RECEPTOR"/>
    <property type="match status" value="1"/>
</dbReference>
<reference evidence="13" key="2">
    <citation type="submission" date="2023-04" db="EMBL/GenBank/DDBJ databases">
        <authorList>
            <person name="Bu L."/>
            <person name="Lu L."/>
            <person name="Laidemitt M.R."/>
            <person name="Zhang S.M."/>
            <person name="Mutuku M."/>
            <person name="Mkoji G."/>
            <person name="Steinauer M."/>
            <person name="Loker E.S."/>
        </authorList>
    </citation>
    <scope>NUCLEOTIDE SEQUENCE</scope>
    <source>
        <strain evidence="13">KasaAsao</strain>
        <tissue evidence="13">Whole Snail</tissue>
    </source>
</reference>
<protein>
    <submittedName>
        <fullName evidence="13">Toll-like receptor 3</fullName>
    </submittedName>
</protein>
<sequence length="918" mass="104411">MATLYYTFALATVLFNLVNYNTEALAAFYSSFIAREHSGGFQGDVLKDNSLNIDKHSREASFVSSQFNHTFEKKFESKLTTNDNSPCRIKNAFIDCSGLSLTKLNSSWFPSNSEVINLSSNELTTLENSTFNHLKNLTQLNIEYNKLTRIEPRAFDGLQSLKMLALSFNSLQFNGASIFNDSFKPLRNLEELGLMQSDNNVHDQETYDFLAPLQSLQKLSISSTTATLYLGSVFETLTNLTYLEITANSNYINENSFSNANYLEHLVWNTLDNISNISDNVFGPLQRLKSLKMRHVQYPFNDTLRLLKPLQGRNMSEIYLESVAKSLTTSNPAESGKLTYNDMKYLLTICVQSVTFIDNAIYFIEPDAFKNTQIWQQCLHSLVISANPIQGSGSALFTVRSFANLKVIAINNDFRPCIWSSFFQGHSNINGVDWLIDQETNATLKDMLETNKSSNHRNNCSDMIKSRNESKQISQPSHLFVVPKNLVYVQLSRLIMSTSVDLNIQVMNGENIEYIDLTDNGLHDFVGSVTGLTSLKVLALSGNNMVNLAPDFFDEFTGLEYLALSKAGLNRDFVSSFSRRLFQNLSNLTRLDLSINYLNALSKGTFSPNSKLQWLDLSGNQFKDISFDLRYTPNLLELDVSSNALTTIDDDIARDLDHLVAKNGQFHLSLGGNILSCSCSDLRFLQWLNLTSVTFDQNRNYTCLNKDGEKANTLFYSDLDSLWRECWGQYFLYVVVIIVCLYVIGFFVILLLLRNKHFLVSYFLKILGNIKLLKRTDYPIDVYIAYSDIEYKFSCFDLREYIEGPLKLNTFLNDRDLISSLNSAADIVKAMNSSWKILLVCSASFLNGDWAMFTLRSAIYAQSPTNPARIMVLVHQNDLLLLSHDLLSVVDDENMLIISEWKVDYVMREWLRTRLTDK</sequence>
<dbReference type="InterPro" id="IPR001611">
    <property type="entry name" value="Leu-rich_rpt"/>
</dbReference>
<dbReference type="EMBL" id="JASAOG010000011">
    <property type="protein sequence ID" value="KAK0066210.1"/>
    <property type="molecule type" value="Genomic_DNA"/>
</dbReference>
<reference evidence="13" key="1">
    <citation type="journal article" date="2023" name="PLoS Negl. Trop. Dis.">
        <title>A genome sequence for Biomphalaria pfeifferi, the major vector snail for the human-infecting parasite Schistosoma mansoni.</title>
        <authorList>
            <person name="Bu L."/>
            <person name="Lu L."/>
            <person name="Laidemitt M.R."/>
            <person name="Zhang S.M."/>
            <person name="Mutuku M."/>
            <person name="Mkoji G."/>
            <person name="Steinauer M."/>
            <person name="Loker E.S."/>
        </authorList>
    </citation>
    <scope>NUCLEOTIDE SEQUENCE</scope>
    <source>
        <strain evidence="13">KasaAsao</strain>
    </source>
</reference>
<dbReference type="GO" id="GO:0007165">
    <property type="term" value="P:signal transduction"/>
    <property type="evidence" value="ECO:0007669"/>
    <property type="project" value="InterPro"/>
</dbReference>
<evidence type="ECO:0000256" key="9">
    <source>
        <dbReference type="ARBA" id="ARBA00023170"/>
    </source>
</evidence>
<comment type="caution">
    <text evidence="13">The sequence shown here is derived from an EMBL/GenBank/DDBJ whole genome shotgun (WGS) entry which is preliminary data.</text>
</comment>
<dbReference type="InterPro" id="IPR026906">
    <property type="entry name" value="LRR_5"/>
</dbReference>
<comment type="similarity">
    <text evidence="2">Belongs to the Toll-like receptor family.</text>
</comment>
<keyword evidence="14" id="KW-1185">Reference proteome</keyword>
<evidence type="ECO:0000313" key="14">
    <source>
        <dbReference type="Proteomes" id="UP001233172"/>
    </source>
</evidence>
<keyword evidence="3" id="KW-0433">Leucine-rich repeat</keyword>
<dbReference type="InterPro" id="IPR003591">
    <property type="entry name" value="Leu-rich_rpt_typical-subtyp"/>
</dbReference>
<evidence type="ECO:0000256" key="7">
    <source>
        <dbReference type="ARBA" id="ARBA00022989"/>
    </source>
</evidence>
<evidence type="ECO:0000256" key="10">
    <source>
        <dbReference type="ARBA" id="ARBA00023180"/>
    </source>
</evidence>
<keyword evidence="8 11" id="KW-0472">Membrane</keyword>
<keyword evidence="9 13" id="KW-0675">Receptor</keyword>
<dbReference type="GO" id="GO:0038023">
    <property type="term" value="F:signaling receptor activity"/>
    <property type="evidence" value="ECO:0007669"/>
    <property type="project" value="TreeGrafter"/>
</dbReference>
<organism evidence="13 14">
    <name type="scientific">Biomphalaria pfeifferi</name>
    <name type="common">Bloodfluke planorb</name>
    <name type="synonym">Freshwater snail</name>
    <dbReference type="NCBI Taxonomy" id="112525"/>
    <lineage>
        <taxon>Eukaryota</taxon>
        <taxon>Metazoa</taxon>
        <taxon>Spiralia</taxon>
        <taxon>Lophotrochozoa</taxon>
        <taxon>Mollusca</taxon>
        <taxon>Gastropoda</taxon>
        <taxon>Heterobranchia</taxon>
        <taxon>Euthyneura</taxon>
        <taxon>Panpulmonata</taxon>
        <taxon>Hygrophila</taxon>
        <taxon>Lymnaeoidea</taxon>
        <taxon>Planorbidae</taxon>
        <taxon>Biomphalaria</taxon>
    </lineage>
</organism>
<name>A0AAD8C683_BIOPF</name>
<dbReference type="Pfam" id="PF13855">
    <property type="entry name" value="LRR_8"/>
    <property type="match status" value="2"/>
</dbReference>
<accession>A0AAD8C683</accession>
<keyword evidence="4 11" id="KW-0812">Transmembrane</keyword>
<dbReference type="SUPFAM" id="SSF52058">
    <property type="entry name" value="L domain-like"/>
    <property type="match status" value="3"/>
</dbReference>
<keyword evidence="10" id="KW-0325">Glycoprotein</keyword>
<dbReference type="AlphaFoldDB" id="A0AAD8C683"/>
<dbReference type="InterPro" id="IPR000157">
    <property type="entry name" value="TIR_dom"/>
</dbReference>
<evidence type="ECO:0000256" key="8">
    <source>
        <dbReference type="ARBA" id="ARBA00023136"/>
    </source>
</evidence>
<dbReference type="Gene3D" id="3.40.50.10140">
    <property type="entry name" value="Toll/interleukin-1 receptor homology (TIR) domain"/>
    <property type="match status" value="1"/>
</dbReference>
<evidence type="ECO:0000256" key="3">
    <source>
        <dbReference type="ARBA" id="ARBA00022614"/>
    </source>
</evidence>
<dbReference type="PROSITE" id="PS50104">
    <property type="entry name" value="TIR"/>
    <property type="match status" value="1"/>
</dbReference>
<keyword evidence="6" id="KW-0677">Repeat</keyword>
<keyword evidence="7 11" id="KW-1133">Transmembrane helix</keyword>
<feature type="transmembrane region" description="Helical" evidence="11">
    <location>
        <begin position="730"/>
        <end position="753"/>
    </location>
</feature>
<proteinExistence type="inferred from homology"/>
<gene>
    <name evidence="13" type="ORF">Bpfe_004331</name>
</gene>
<evidence type="ECO:0000256" key="4">
    <source>
        <dbReference type="ARBA" id="ARBA00022692"/>
    </source>
</evidence>
<evidence type="ECO:0000259" key="12">
    <source>
        <dbReference type="PROSITE" id="PS50104"/>
    </source>
</evidence>
<dbReference type="Pfam" id="PF13306">
    <property type="entry name" value="LRR_5"/>
    <property type="match status" value="1"/>
</dbReference>
<dbReference type="PANTHER" id="PTHR24365:SF541">
    <property type="entry name" value="PROTEIN TOLL-RELATED"/>
    <property type="match status" value="1"/>
</dbReference>
<dbReference type="GO" id="GO:0005886">
    <property type="term" value="C:plasma membrane"/>
    <property type="evidence" value="ECO:0007669"/>
    <property type="project" value="TreeGrafter"/>
</dbReference>
<keyword evidence="5" id="KW-0732">Signal</keyword>
<evidence type="ECO:0000256" key="11">
    <source>
        <dbReference type="SAM" id="Phobius"/>
    </source>
</evidence>
<evidence type="ECO:0000256" key="2">
    <source>
        <dbReference type="ARBA" id="ARBA00009634"/>
    </source>
</evidence>
<feature type="domain" description="TIR" evidence="12">
    <location>
        <begin position="778"/>
        <end position="918"/>
    </location>
</feature>
<evidence type="ECO:0000313" key="13">
    <source>
        <dbReference type="EMBL" id="KAK0066210.1"/>
    </source>
</evidence>
<dbReference type="PROSITE" id="PS51450">
    <property type="entry name" value="LRR"/>
    <property type="match status" value="1"/>
</dbReference>
<dbReference type="InterPro" id="IPR032675">
    <property type="entry name" value="LRR_dom_sf"/>
</dbReference>
<dbReference type="Proteomes" id="UP001233172">
    <property type="component" value="Unassembled WGS sequence"/>
</dbReference>